<accession>A0A453C485</accession>
<organism evidence="2 3">
    <name type="scientific">Aegilops tauschii subsp. strangulata</name>
    <name type="common">Goatgrass</name>
    <dbReference type="NCBI Taxonomy" id="200361"/>
    <lineage>
        <taxon>Eukaryota</taxon>
        <taxon>Viridiplantae</taxon>
        <taxon>Streptophyta</taxon>
        <taxon>Embryophyta</taxon>
        <taxon>Tracheophyta</taxon>
        <taxon>Spermatophyta</taxon>
        <taxon>Magnoliopsida</taxon>
        <taxon>Liliopsida</taxon>
        <taxon>Poales</taxon>
        <taxon>Poaceae</taxon>
        <taxon>BOP clade</taxon>
        <taxon>Pooideae</taxon>
        <taxon>Triticodae</taxon>
        <taxon>Triticeae</taxon>
        <taxon>Triticinae</taxon>
        <taxon>Aegilops</taxon>
    </lineage>
</organism>
<dbReference type="SUPFAM" id="SSF56219">
    <property type="entry name" value="DNase I-like"/>
    <property type="match status" value="1"/>
</dbReference>
<feature type="domain" description="Endonuclease/exonuclease/phosphatase" evidence="1">
    <location>
        <begin position="5"/>
        <end position="228"/>
    </location>
</feature>
<dbReference type="Gene3D" id="3.60.10.10">
    <property type="entry name" value="Endonuclease/exonuclease/phosphatase"/>
    <property type="match status" value="1"/>
</dbReference>
<dbReference type="GO" id="GO:0003824">
    <property type="term" value="F:catalytic activity"/>
    <property type="evidence" value="ECO:0007669"/>
    <property type="project" value="InterPro"/>
</dbReference>
<keyword evidence="3" id="KW-1185">Reference proteome</keyword>
<dbReference type="InterPro" id="IPR005135">
    <property type="entry name" value="Endo/exonuclease/phosphatase"/>
</dbReference>
<dbReference type="EnsemblPlants" id="AET2Gv20730400.1">
    <property type="protein sequence ID" value="AET2Gv20730400.1"/>
    <property type="gene ID" value="AET2Gv20730400"/>
</dbReference>
<evidence type="ECO:0000313" key="3">
    <source>
        <dbReference type="Proteomes" id="UP000015105"/>
    </source>
</evidence>
<name>A0A453C485_AEGTS</name>
<dbReference type="InterPro" id="IPR036691">
    <property type="entry name" value="Endo/exonu/phosph_ase_sf"/>
</dbReference>
<dbReference type="Gramene" id="AET2Gv20730400.1">
    <property type="protein sequence ID" value="AET2Gv20730400.1"/>
    <property type="gene ID" value="AET2Gv20730400"/>
</dbReference>
<proteinExistence type="predicted"/>
<dbReference type="Proteomes" id="UP000015105">
    <property type="component" value="Chromosome 2D"/>
</dbReference>
<dbReference type="Pfam" id="PF03372">
    <property type="entry name" value="Exo_endo_phos"/>
    <property type="match status" value="1"/>
</dbReference>
<reference evidence="2" key="4">
    <citation type="submission" date="2019-03" db="UniProtKB">
        <authorList>
            <consortium name="EnsemblPlants"/>
        </authorList>
    </citation>
    <scope>IDENTIFICATION</scope>
</reference>
<reference evidence="2" key="5">
    <citation type="journal article" date="2021" name="G3 (Bethesda)">
        <title>Aegilops tauschii genome assembly Aet v5.0 features greater sequence contiguity and improved annotation.</title>
        <authorList>
            <person name="Wang L."/>
            <person name="Zhu T."/>
            <person name="Rodriguez J.C."/>
            <person name="Deal K.R."/>
            <person name="Dubcovsky J."/>
            <person name="McGuire P.E."/>
            <person name="Lux T."/>
            <person name="Spannagl M."/>
            <person name="Mayer K.F.X."/>
            <person name="Baldrich P."/>
            <person name="Meyers B.C."/>
            <person name="Huo N."/>
            <person name="Gu Y.Q."/>
            <person name="Zhou H."/>
            <person name="Devos K.M."/>
            <person name="Bennetzen J.L."/>
            <person name="Unver T."/>
            <person name="Budak H."/>
            <person name="Gulick P.J."/>
            <person name="Galiba G."/>
            <person name="Kalapos B."/>
            <person name="Nelson D.R."/>
            <person name="Li P."/>
            <person name="You F.M."/>
            <person name="Luo M.C."/>
            <person name="Dvorak J."/>
        </authorList>
    </citation>
    <scope>NUCLEOTIDE SEQUENCE [LARGE SCALE GENOMIC DNA]</scope>
    <source>
        <strain evidence="2">cv. AL8/78</strain>
    </source>
</reference>
<reference evidence="3" key="2">
    <citation type="journal article" date="2017" name="Nat. Plants">
        <title>The Aegilops tauschii genome reveals multiple impacts of transposons.</title>
        <authorList>
            <person name="Zhao G."/>
            <person name="Zou C."/>
            <person name="Li K."/>
            <person name="Wang K."/>
            <person name="Li T."/>
            <person name="Gao L."/>
            <person name="Zhang X."/>
            <person name="Wang H."/>
            <person name="Yang Z."/>
            <person name="Liu X."/>
            <person name="Jiang W."/>
            <person name="Mao L."/>
            <person name="Kong X."/>
            <person name="Jiao Y."/>
            <person name="Jia J."/>
        </authorList>
    </citation>
    <scope>NUCLEOTIDE SEQUENCE [LARGE SCALE GENOMIC DNA]</scope>
    <source>
        <strain evidence="3">cv. AL8/78</strain>
    </source>
</reference>
<protein>
    <recommendedName>
        <fullName evidence="1">Endonuclease/exonuclease/phosphatase domain-containing protein</fullName>
    </recommendedName>
</protein>
<reference evidence="2" key="3">
    <citation type="journal article" date="2017" name="Nature">
        <title>Genome sequence of the progenitor of the wheat D genome Aegilops tauschii.</title>
        <authorList>
            <person name="Luo M.C."/>
            <person name="Gu Y.Q."/>
            <person name="Puiu D."/>
            <person name="Wang H."/>
            <person name="Twardziok S.O."/>
            <person name="Deal K.R."/>
            <person name="Huo N."/>
            <person name="Zhu T."/>
            <person name="Wang L."/>
            <person name="Wang Y."/>
            <person name="McGuire P.E."/>
            <person name="Liu S."/>
            <person name="Long H."/>
            <person name="Ramasamy R.K."/>
            <person name="Rodriguez J.C."/>
            <person name="Van S.L."/>
            <person name="Yuan L."/>
            <person name="Wang Z."/>
            <person name="Xia Z."/>
            <person name="Xiao L."/>
            <person name="Anderson O.D."/>
            <person name="Ouyang S."/>
            <person name="Liang Y."/>
            <person name="Zimin A.V."/>
            <person name="Pertea G."/>
            <person name="Qi P."/>
            <person name="Bennetzen J.L."/>
            <person name="Dai X."/>
            <person name="Dawson M.W."/>
            <person name="Muller H.G."/>
            <person name="Kugler K."/>
            <person name="Rivarola-Duarte L."/>
            <person name="Spannagl M."/>
            <person name="Mayer K.F.X."/>
            <person name="Lu F.H."/>
            <person name="Bevan M.W."/>
            <person name="Leroy P."/>
            <person name="Li P."/>
            <person name="You F.M."/>
            <person name="Sun Q."/>
            <person name="Liu Z."/>
            <person name="Lyons E."/>
            <person name="Wicker T."/>
            <person name="Salzberg S.L."/>
            <person name="Devos K.M."/>
            <person name="Dvorak J."/>
        </authorList>
    </citation>
    <scope>NUCLEOTIDE SEQUENCE [LARGE SCALE GENOMIC DNA]</scope>
    <source>
        <strain evidence="2">cv. AL8/78</strain>
    </source>
</reference>
<reference evidence="3" key="1">
    <citation type="journal article" date="2014" name="Science">
        <title>Ancient hybridizations among the ancestral genomes of bread wheat.</title>
        <authorList>
            <consortium name="International Wheat Genome Sequencing Consortium,"/>
            <person name="Marcussen T."/>
            <person name="Sandve S.R."/>
            <person name="Heier L."/>
            <person name="Spannagl M."/>
            <person name="Pfeifer M."/>
            <person name="Jakobsen K.S."/>
            <person name="Wulff B.B."/>
            <person name="Steuernagel B."/>
            <person name="Mayer K.F."/>
            <person name="Olsen O.A."/>
        </authorList>
    </citation>
    <scope>NUCLEOTIDE SEQUENCE [LARGE SCALE GENOMIC DNA]</scope>
    <source>
        <strain evidence="3">cv. AL8/78</strain>
    </source>
</reference>
<evidence type="ECO:0000259" key="1">
    <source>
        <dbReference type="Pfam" id="PF03372"/>
    </source>
</evidence>
<evidence type="ECO:0000313" key="2">
    <source>
        <dbReference type="EnsemblPlants" id="AET2Gv20730400.1"/>
    </source>
</evidence>
<dbReference type="PANTHER" id="PTHR33710">
    <property type="entry name" value="BNAC02G09200D PROTEIN"/>
    <property type="match status" value="1"/>
</dbReference>
<dbReference type="PANTHER" id="PTHR33710:SF79">
    <property type="entry name" value="OS06G0205337 PROTEIN"/>
    <property type="match status" value="1"/>
</dbReference>
<dbReference type="AlphaFoldDB" id="A0A453C485"/>
<sequence>MRAIAWNCRGMGRGLGNDRMLFLANLIRSTKAQVTFVSEIKSSKVRSVDLVNRFDVTSAFVVPSRGASGGLWLMWTDDLKVSVHSANFHYILANVVHLASRVQFCLICIYGDPYHRQTTAIWSQISTFVYDNLGAPMVCMGDLNDIPYDTDGCNGSVNYFRMNAFRSLVKNCGFFDIGFSGPAYTWRGNQHTSKPIYRCLDRCLLNAEWCMHYPNTKVLNLPIILSDHAPILMSTEGSFTKPKQAFKFENWWLMEKDFANFAKSAWNNCSLTSFAAKTSSLAGSLKVWCRKKKSLQSDLLELEVQINQLQQNPLQQRDHALEGSLTIRYEQTLSKLNQFYKQRSKKNWAGAGDRNTKIFHQAAVKRRKRNTICSLKDENDMLHFKPTAITNTFVNYIRYIFSSPNHTADRPYMSAQWPNDSSDPTYSLPDKHEVLQILKDMKLNASPGPDGFNVEFYLTAWDWIGDEVTQLVINFYLSGVLPPHINDTNIALIPKKLVPQVPMDYRPISLCNVVYKIIAKSLANRIKPHLPDYIDPAQ</sequence>
<dbReference type="STRING" id="200361.A0A453C485"/>